<accession>A0A494TIF9</accession>
<dbReference type="AlphaFoldDB" id="A0A494TIF9"/>
<dbReference type="OrthoDB" id="7392062at2"/>
<dbReference type="InterPro" id="IPR035890">
    <property type="entry name" value="Anti-sigma-28_factor_FlgM_sf"/>
</dbReference>
<reference evidence="2 3" key="1">
    <citation type="submission" date="2018-09" db="EMBL/GenBank/DDBJ databases">
        <title>Sphingomonas peninsula sp. nov., isolated from fildes peninsula, Antarctic soil.</title>
        <authorList>
            <person name="Yingchao G."/>
        </authorList>
    </citation>
    <scope>NUCLEOTIDE SEQUENCE [LARGE SCALE GENOMIC DNA]</scope>
    <source>
        <strain evidence="2 3">YZ-8</strain>
        <plasmid evidence="2 3">unnamed1</plasmid>
    </source>
</reference>
<evidence type="ECO:0000313" key="2">
    <source>
        <dbReference type="EMBL" id="AYJ85218.1"/>
    </source>
</evidence>
<protein>
    <recommendedName>
        <fullName evidence="1">Anti-sigma-28 factor FlgM C-terminal domain-containing protein</fullName>
    </recommendedName>
</protein>
<dbReference type="Pfam" id="PF04316">
    <property type="entry name" value="FlgM"/>
    <property type="match status" value="1"/>
</dbReference>
<organism evidence="2 3">
    <name type="scientific">Sphingomonas paeninsulae</name>
    <dbReference type="NCBI Taxonomy" id="2319844"/>
    <lineage>
        <taxon>Bacteria</taxon>
        <taxon>Pseudomonadati</taxon>
        <taxon>Pseudomonadota</taxon>
        <taxon>Alphaproteobacteria</taxon>
        <taxon>Sphingomonadales</taxon>
        <taxon>Sphingomonadaceae</taxon>
        <taxon>Sphingomonas</taxon>
    </lineage>
</organism>
<keyword evidence="2" id="KW-0614">Plasmid</keyword>
<keyword evidence="3" id="KW-1185">Reference proteome</keyword>
<sequence length="102" mass="10773">MYIWEDDVMVDIIRLGAAQPLDPATLHRTTAQAVPTSAPKPVSAAEPAMATPSAVAMIASRGAPLDMALVNSVRAAIAEARYPVEPDKIAARMIESYLAADK</sequence>
<proteinExistence type="predicted"/>
<dbReference type="Proteomes" id="UP000276254">
    <property type="component" value="Plasmid unnamed1"/>
</dbReference>
<evidence type="ECO:0000259" key="1">
    <source>
        <dbReference type="Pfam" id="PF04316"/>
    </source>
</evidence>
<dbReference type="SUPFAM" id="SSF101498">
    <property type="entry name" value="Anti-sigma factor FlgM"/>
    <property type="match status" value="1"/>
</dbReference>
<gene>
    <name evidence="2" type="ORF">D3Y57_04110</name>
</gene>
<geneLocation type="plasmid" evidence="2">
    <name>unnamed1</name>
</geneLocation>
<dbReference type="EMBL" id="CP032828">
    <property type="protein sequence ID" value="AYJ85218.1"/>
    <property type="molecule type" value="Genomic_DNA"/>
</dbReference>
<name>A0A494TIF9_SPHPE</name>
<dbReference type="KEGG" id="spha:D3Y57_04110"/>
<dbReference type="InterPro" id="IPR031316">
    <property type="entry name" value="FlgM_C"/>
</dbReference>
<evidence type="ECO:0000313" key="3">
    <source>
        <dbReference type="Proteomes" id="UP000276254"/>
    </source>
</evidence>
<feature type="domain" description="Anti-sigma-28 factor FlgM C-terminal" evidence="1">
    <location>
        <begin position="62"/>
        <end position="95"/>
    </location>
</feature>